<dbReference type="GO" id="GO:0003700">
    <property type="term" value="F:DNA-binding transcription factor activity"/>
    <property type="evidence" value="ECO:0007669"/>
    <property type="project" value="InterPro"/>
</dbReference>
<name>A0A1C4XHY3_9ACTN</name>
<dbReference type="InterPro" id="IPR047640">
    <property type="entry name" value="RpiR-like"/>
</dbReference>
<dbReference type="Gene3D" id="3.40.50.10490">
    <property type="entry name" value="Glucose-6-phosphate isomerase like protein, domain 1"/>
    <property type="match status" value="1"/>
</dbReference>
<dbReference type="PANTHER" id="PTHR30514">
    <property type="entry name" value="GLUCOKINASE"/>
    <property type="match status" value="1"/>
</dbReference>
<dbReference type="GO" id="GO:1901135">
    <property type="term" value="P:carbohydrate derivative metabolic process"/>
    <property type="evidence" value="ECO:0007669"/>
    <property type="project" value="InterPro"/>
</dbReference>
<feature type="region of interest" description="Disordered" evidence="4">
    <location>
        <begin position="300"/>
        <end position="370"/>
    </location>
</feature>
<keyword evidence="3" id="KW-0804">Transcription</keyword>
<evidence type="ECO:0000259" key="5">
    <source>
        <dbReference type="PROSITE" id="PS51071"/>
    </source>
</evidence>
<protein>
    <submittedName>
        <fullName evidence="7">Transcriptional regulator, RpiR family</fullName>
    </submittedName>
</protein>
<feature type="domain" description="HTH rpiR-type" evidence="5">
    <location>
        <begin position="26"/>
        <end position="102"/>
    </location>
</feature>
<dbReference type="SUPFAM" id="SSF53697">
    <property type="entry name" value="SIS domain"/>
    <property type="match status" value="1"/>
</dbReference>
<evidence type="ECO:0000256" key="1">
    <source>
        <dbReference type="ARBA" id="ARBA00023015"/>
    </source>
</evidence>
<evidence type="ECO:0000313" key="7">
    <source>
        <dbReference type="EMBL" id="SCF08034.1"/>
    </source>
</evidence>
<dbReference type="GO" id="GO:0097367">
    <property type="term" value="F:carbohydrate derivative binding"/>
    <property type="evidence" value="ECO:0007669"/>
    <property type="project" value="InterPro"/>
</dbReference>
<evidence type="ECO:0000256" key="3">
    <source>
        <dbReference type="ARBA" id="ARBA00023163"/>
    </source>
</evidence>
<dbReference type="InterPro" id="IPR035472">
    <property type="entry name" value="RpiR-like_SIS"/>
</dbReference>
<dbReference type="InterPro" id="IPR046348">
    <property type="entry name" value="SIS_dom_sf"/>
</dbReference>
<gene>
    <name evidence="7" type="ORF">GA0074696_2601</name>
</gene>
<dbReference type="CDD" id="cd05013">
    <property type="entry name" value="SIS_RpiR"/>
    <property type="match status" value="1"/>
</dbReference>
<evidence type="ECO:0000256" key="2">
    <source>
        <dbReference type="ARBA" id="ARBA00023125"/>
    </source>
</evidence>
<reference evidence="7 8" key="1">
    <citation type="submission" date="2016-06" db="EMBL/GenBank/DDBJ databases">
        <authorList>
            <person name="Kjaerup R.B."/>
            <person name="Dalgaard T.S."/>
            <person name="Juul-Madsen H.R."/>
        </authorList>
    </citation>
    <scope>NUCLEOTIDE SEQUENCE [LARGE SCALE GENOMIC DNA]</scope>
    <source>
        <strain evidence="7 8">DSM 43821</strain>
    </source>
</reference>
<dbReference type="InterPro" id="IPR000281">
    <property type="entry name" value="HTH_RpiR"/>
</dbReference>
<dbReference type="Proteomes" id="UP000198228">
    <property type="component" value="Chromosome I"/>
</dbReference>
<dbReference type="PROSITE" id="PS51464">
    <property type="entry name" value="SIS"/>
    <property type="match status" value="1"/>
</dbReference>
<dbReference type="GO" id="GO:0003677">
    <property type="term" value="F:DNA binding"/>
    <property type="evidence" value="ECO:0007669"/>
    <property type="project" value="UniProtKB-KW"/>
</dbReference>
<organism evidence="7 8">
    <name type="scientific">Micromonospora purpureochromogenes</name>
    <dbReference type="NCBI Taxonomy" id="47872"/>
    <lineage>
        <taxon>Bacteria</taxon>
        <taxon>Bacillati</taxon>
        <taxon>Actinomycetota</taxon>
        <taxon>Actinomycetes</taxon>
        <taxon>Micromonosporales</taxon>
        <taxon>Micromonosporaceae</taxon>
        <taxon>Micromonospora</taxon>
    </lineage>
</organism>
<evidence type="ECO:0000313" key="8">
    <source>
        <dbReference type="Proteomes" id="UP000198228"/>
    </source>
</evidence>
<sequence length="370" mass="38385">MVDHEVDTSAGTAVVDADTVDRWGADGVLARVRAGAGELTGALRRVAEHVLSDPEAAARATIVELAERSGTSPATITRFCRAMGFDGYADLRLGIASETGRARSAGWTVDIGREIQPGDPLERVLDQIMAADTRAMHDTATLLDLAEVERAAVAIAGASRVNIFGASGSALVGEEMQFSLHRIGVAAWAWSDVHEGLASAALLGVGDVALGISHTGQTRETIEMLAEAGSRGATTVALTGFPRSPLAELADIVLVTASQATTFRPDALSARHPQLVVLDLLYIAVAQRTHDRAHAAFRRTAQAVDGHKAAKRLSGNPGASEAESSRRSGKAEIGPDTDVVSGPISNAAGRRLGPPQPTRGFPTASEGAAS</sequence>
<dbReference type="EMBL" id="LT607410">
    <property type="protein sequence ID" value="SCF08034.1"/>
    <property type="molecule type" value="Genomic_DNA"/>
</dbReference>
<dbReference type="PANTHER" id="PTHR30514:SF1">
    <property type="entry name" value="HTH-TYPE TRANSCRIPTIONAL REGULATOR HEXR-RELATED"/>
    <property type="match status" value="1"/>
</dbReference>
<proteinExistence type="predicted"/>
<dbReference type="Pfam" id="PF01418">
    <property type="entry name" value="HTH_6"/>
    <property type="match status" value="1"/>
</dbReference>
<dbReference type="InterPro" id="IPR001347">
    <property type="entry name" value="SIS_dom"/>
</dbReference>
<dbReference type="InterPro" id="IPR009057">
    <property type="entry name" value="Homeodomain-like_sf"/>
</dbReference>
<accession>A0A1C4XHY3</accession>
<dbReference type="SUPFAM" id="SSF46689">
    <property type="entry name" value="Homeodomain-like"/>
    <property type="match status" value="1"/>
</dbReference>
<dbReference type="PROSITE" id="PS51071">
    <property type="entry name" value="HTH_RPIR"/>
    <property type="match status" value="1"/>
</dbReference>
<dbReference type="Pfam" id="PF01380">
    <property type="entry name" value="SIS"/>
    <property type="match status" value="1"/>
</dbReference>
<feature type="domain" description="SIS" evidence="6">
    <location>
        <begin position="151"/>
        <end position="291"/>
    </location>
</feature>
<evidence type="ECO:0000259" key="6">
    <source>
        <dbReference type="PROSITE" id="PS51464"/>
    </source>
</evidence>
<keyword evidence="2" id="KW-0238">DNA-binding</keyword>
<evidence type="ECO:0000256" key="4">
    <source>
        <dbReference type="SAM" id="MobiDB-lite"/>
    </source>
</evidence>
<dbReference type="AlphaFoldDB" id="A0A1C4XHY3"/>
<keyword evidence="1" id="KW-0805">Transcription regulation</keyword>
<dbReference type="InterPro" id="IPR036388">
    <property type="entry name" value="WH-like_DNA-bd_sf"/>
</dbReference>
<dbReference type="Gene3D" id="1.10.10.10">
    <property type="entry name" value="Winged helix-like DNA-binding domain superfamily/Winged helix DNA-binding domain"/>
    <property type="match status" value="1"/>
</dbReference>